<feature type="compositionally biased region" description="Polar residues" evidence="1">
    <location>
        <begin position="85"/>
        <end position="98"/>
    </location>
</feature>
<sequence>MLLLLGHYITQKIRLALLENQSTTRSLVLLHGHNTTSISNVTIPCQPVPQVASTEYVETSASGSSNTKNRAKPAPLSSDNDRSRSIQAKPSDAENTNVIKYNGGGIENATTCMHPAPMPHLHPVLAKTLNGVTVMTYPNPVVMGNPAVLHVKNGNESDTMIKELGFLHPSIASGALTPPPTPLVSFPCDFNVNASVESFRQN</sequence>
<proteinExistence type="predicted"/>
<comment type="caution">
    <text evidence="2">The sequence shown here is derived from an EMBL/GenBank/DDBJ whole genome shotgun (WGS) entry which is preliminary data.</text>
</comment>
<gene>
    <name evidence="2" type="ORF">CEXT_571381</name>
</gene>
<dbReference type="EMBL" id="BPLR01013748">
    <property type="protein sequence ID" value="GIY63496.1"/>
    <property type="molecule type" value="Genomic_DNA"/>
</dbReference>
<evidence type="ECO:0000313" key="3">
    <source>
        <dbReference type="Proteomes" id="UP001054945"/>
    </source>
</evidence>
<dbReference type="Proteomes" id="UP001054945">
    <property type="component" value="Unassembled WGS sequence"/>
</dbReference>
<feature type="region of interest" description="Disordered" evidence="1">
    <location>
        <begin position="54"/>
        <end position="98"/>
    </location>
</feature>
<organism evidence="2 3">
    <name type="scientific">Caerostris extrusa</name>
    <name type="common">Bark spider</name>
    <name type="synonym">Caerostris bankana</name>
    <dbReference type="NCBI Taxonomy" id="172846"/>
    <lineage>
        <taxon>Eukaryota</taxon>
        <taxon>Metazoa</taxon>
        <taxon>Ecdysozoa</taxon>
        <taxon>Arthropoda</taxon>
        <taxon>Chelicerata</taxon>
        <taxon>Arachnida</taxon>
        <taxon>Araneae</taxon>
        <taxon>Araneomorphae</taxon>
        <taxon>Entelegynae</taxon>
        <taxon>Araneoidea</taxon>
        <taxon>Araneidae</taxon>
        <taxon>Caerostris</taxon>
    </lineage>
</organism>
<feature type="compositionally biased region" description="Polar residues" evidence="1">
    <location>
        <begin position="54"/>
        <end position="68"/>
    </location>
</feature>
<keyword evidence="3" id="KW-1185">Reference proteome</keyword>
<name>A0AAV4V0K7_CAEEX</name>
<evidence type="ECO:0000313" key="2">
    <source>
        <dbReference type="EMBL" id="GIY63496.1"/>
    </source>
</evidence>
<evidence type="ECO:0000256" key="1">
    <source>
        <dbReference type="SAM" id="MobiDB-lite"/>
    </source>
</evidence>
<reference evidence="2 3" key="1">
    <citation type="submission" date="2021-06" db="EMBL/GenBank/DDBJ databases">
        <title>Caerostris extrusa draft genome.</title>
        <authorList>
            <person name="Kono N."/>
            <person name="Arakawa K."/>
        </authorList>
    </citation>
    <scope>NUCLEOTIDE SEQUENCE [LARGE SCALE GENOMIC DNA]</scope>
</reference>
<accession>A0AAV4V0K7</accession>
<dbReference type="AlphaFoldDB" id="A0AAV4V0K7"/>
<protein>
    <submittedName>
        <fullName evidence="2">Uncharacterized protein</fullName>
    </submittedName>
</protein>